<dbReference type="InterPro" id="IPR023406">
    <property type="entry name" value="Topo_IA_AS"/>
</dbReference>
<dbReference type="GO" id="GO:0006310">
    <property type="term" value="P:DNA recombination"/>
    <property type="evidence" value="ECO:0007669"/>
    <property type="project" value="TreeGrafter"/>
</dbReference>
<dbReference type="InterPro" id="IPR013824">
    <property type="entry name" value="Topo_IA_cen_sub1"/>
</dbReference>
<dbReference type="InterPro" id="IPR013826">
    <property type="entry name" value="Topo_IA_cen_sub3"/>
</dbReference>
<keyword evidence="6" id="KW-0799">Topoisomerase</keyword>
<evidence type="ECO:0000256" key="7">
    <source>
        <dbReference type="ARBA" id="ARBA00023125"/>
    </source>
</evidence>
<dbReference type="PROSITE" id="PS00396">
    <property type="entry name" value="TOPO_IA_1"/>
    <property type="match status" value="1"/>
</dbReference>
<dbReference type="HOGENOM" id="CLU_002929_5_2_9"/>
<dbReference type="SUPFAM" id="SSF56712">
    <property type="entry name" value="Prokaryotic type I DNA topoisomerase"/>
    <property type="match status" value="1"/>
</dbReference>
<name>A0A078MCC0_9BACL</name>
<dbReference type="EMBL" id="LN483076">
    <property type="protein sequence ID" value="CEA05043.1"/>
    <property type="molecule type" value="Genomic_DNA"/>
</dbReference>
<dbReference type="InterPro" id="IPR003601">
    <property type="entry name" value="Topo_IA_2"/>
</dbReference>
<dbReference type="Pfam" id="PF01131">
    <property type="entry name" value="Topoisom_bac"/>
    <property type="match status" value="1"/>
</dbReference>
<dbReference type="InterPro" id="IPR005738">
    <property type="entry name" value="TopoIII"/>
</dbReference>
<sequence>MGYVVIVAEKPSQARAYADAFTVKKKEKNYIELAKSSMFPQGAFITWAVGHLVELVEPKAYDKKWDRWSLKNLPILPERFEHKVSYKTREQFQTIKRLVERADVDVLINACDAEREGSNIFHSIIQLTKAKHKPMKRLWLSSLEVDEVRKAFHHLQDDARDKRMYHEAKTRQISDWLVGMNGSRLYTLLLQERGFGSYLPIGRVQSPTVYLIYERAQAIKNFIVETFYELEATFTAQSGIYKGKAKIKTTKREEVLALIKQHGLINPDEGVVAEVAQVVKKVAPPKLHALSTLQTAANRRFKYSPSKTLQLAQSLYDKKYISYPRTDSQVITPSEYDYIAAQFSDYSAVLGITASPENRRSHKRFVQANAGEHYAIIPTKKIPKLAGMNKDERNIYEEIVRSVVAMLLPYYEYEETTIRTMVKQLPFTTIGKTEKVLGWHQVYPSKTKDVLLPTVTEGEQVAAVPAITEGKTTPPKPYTEGDLIAMMKTAGKQIEDEEEAELLKQVEGIGTEATRAGIIETIKRHEYISVQKNTVTLTPKGELLCQALEGTLLASPSMTAKWEKYLHKIGEGEGSPQVFLQTIGKFIEQMLIDVPPHIAKLEFDATQFPKKKSAYEPIARCPKCQQGQIQFKQKFYGCTRYKEGCDQTFPLYIASKKLTETMVKSLCEKGKTAKLKGFTSKNKKKFDAVLMLQEGAITFVF</sequence>
<dbReference type="SMART" id="SM00437">
    <property type="entry name" value="TOP1Ac"/>
    <property type="match status" value="1"/>
</dbReference>
<dbReference type="InterPro" id="IPR003602">
    <property type="entry name" value="Topo_IA_DNA-bd_dom"/>
</dbReference>
<dbReference type="GO" id="GO:0043597">
    <property type="term" value="C:cytoplasmic replication fork"/>
    <property type="evidence" value="ECO:0007669"/>
    <property type="project" value="TreeGrafter"/>
</dbReference>
<keyword evidence="8 14" id="KW-0413">Isomerase</keyword>
<evidence type="ECO:0000256" key="5">
    <source>
        <dbReference type="ARBA" id="ARBA00022842"/>
    </source>
</evidence>
<dbReference type="Gene3D" id="3.40.50.140">
    <property type="match status" value="1"/>
</dbReference>
<evidence type="ECO:0000256" key="8">
    <source>
        <dbReference type="ARBA" id="ARBA00023235"/>
    </source>
</evidence>
<keyword evidence="4" id="KW-0479">Metal-binding</keyword>
<feature type="domain" description="Topo IA-type catalytic" evidence="13">
    <location>
        <begin position="161"/>
        <end position="591"/>
    </location>
</feature>
<keyword evidence="7" id="KW-0238">DNA-binding</keyword>
<dbReference type="GO" id="GO:0006281">
    <property type="term" value="P:DNA repair"/>
    <property type="evidence" value="ECO:0007669"/>
    <property type="project" value="TreeGrafter"/>
</dbReference>
<evidence type="ECO:0000313" key="14">
    <source>
        <dbReference type="EMBL" id="CEA05043.1"/>
    </source>
</evidence>
<reference evidence="14" key="1">
    <citation type="submission" date="2014-07" db="EMBL/GenBank/DDBJ databases">
        <authorList>
            <person name="Urmite Genomes Urmite Genomes"/>
        </authorList>
    </citation>
    <scope>NUCLEOTIDE SEQUENCE</scope>
    <source>
        <strain evidence="14">13S34_air</strain>
    </source>
</reference>
<evidence type="ECO:0000256" key="12">
    <source>
        <dbReference type="ARBA" id="ARBA00032877"/>
    </source>
</evidence>
<dbReference type="GO" id="GO:0006265">
    <property type="term" value="P:DNA topological change"/>
    <property type="evidence" value="ECO:0007669"/>
    <property type="project" value="InterPro"/>
</dbReference>
<dbReference type="Gene3D" id="1.10.290.10">
    <property type="entry name" value="Topoisomerase I, domain 4"/>
    <property type="match status" value="1"/>
</dbReference>
<dbReference type="Gene3D" id="1.10.460.10">
    <property type="entry name" value="Topoisomerase I, domain 2"/>
    <property type="match status" value="1"/>
</dbReference>
<dbReference type="PANTHER" id="PTHR11390">
    <property type="entry name" value="PROKARYOTIC DNA TOPOISOMERASE"/>
    <property type="match status" value="1"/>
</dbReference>
<dbReference type="GO" id="GO:0046872">
    <property type="term" value="F:metal ion binding"/>
    <property type="evidence" value="ECO:0007669"/>
    <property type="project" value="UniProtKB-KW"/>
</dbReference>
<evidence type="ECO:0000256" key="1">
    <source>
        <dbReference type="ARBA" id="ARBA00000213"/>
    </source>
</evidence>
<accession>A0A078MCC0</accession>
<comment type="catalytic activity">
    <reaction evidence="1">
        <text>ATP-independent breakage of single-stranded DNA, followed by passage and rejoining.</text>
        <dbReference type="EC" id="5.6.2.1"/>
    </reaction>
</comment>
<dbReference type="PRINTS" id="PR00417">
    <property type="entry name" value="PRTPISMRASEI"/>
</dbReference>
<dbReference type="InterPro" id="IPR000380">
    <property type="entry name" value="Topo_IA"/>
</dbReference>
<dbReference type="InterPro" id="IPR025589">
    <property type="entry name" value="Toprim_C_rpt"/>
</dbReference>
<evidence type="ECO:0000256" key="2">
    <source>
        <dbReference type="ARBA" id="ARBA00009446"/>
    </source>
</evidence>
<dbReference type="CDD" id="cd03362">
    <property type="entry name" value="TOPRIM_TopoIA_TopoIII"/>
    <property type="match status" value="1"/>
</dbReference>
<dbReference type="SMART" id="SM00493">
    <property type="entry name" value="TOPRIM"/>
    <property type="match status" value="1"/>
</dbReference>
<comment type="similarity">
    <text evidence="2">Belongs to the type IA topoisomerase family.</text>
</comment>
<gene>
    <name evidence="14" type="primary">topB_2</name>
    <name evidence="14" type="ORF">BN1050_02273</name>
</gene>
<dbReference type="InterPro" id="IPR023405">
    <property type="entry name" value="Topo_IA_core_domain"/>
</dbReference>
<dbReference type="PROSITE" id="PS52039">
    <property type="entry name" value="TOPO_IA_2"/>
    <property type="match status" value="1"/>
</dbReference>
<dbReference type="GO" id="GO:0003677">
    <property type="term" value="F:DNA binding"/>
    <property type="evidence" value="ECO:0007669"/>
    <property type="project" value="UniProtKB-KW"/>
</dbReference>
<dbReference type="GO" id="GO:0003917">
    <property type="term" value="F:DNA topoisomerase type I (single strand cut, ATP-independent) activity"/>
    <property type="evidence" value="ECO:0007669"/>
    <property type="project" value="UniProtKB-EC"/>
</dbReference>
<dbReference type="SMART" id="SM00436">
    <property type="entry name" value="TOP1Bc"/>
    <property type="match status" value="1"/>
</dbReference>
<evidence type="ECO:0000259" key="13">
    <source>
        <dbReference type="PROSITE" id="PS52039"/>
    </source>
</evidence>
<evidence type="ECO:0000256" key="3">
    <source>
        <dbReference type="ARBA" id="ARBA00012891"/>
    </source>
</evidence>
<organism evidence="14">
    <name type="scientific">Metalysinibacillus saudimassiliensis</name>
    <dbReference type="NCBI Taxonomy" id="1461583"/>
    <lineage>
        <taxon>Bacteria</taxon>
        <taxon>Bacillati</taxon>
        <taxon>Bacillota</taxon>
        <taxon>Bacilli</taxon>
        <taxon>Bacillales</taxon>
        <taxon>Caryophanaceae</taxon>
        <taxon>Metalysinibacillus</taxon>
    </lineage>
</organism>
<dbReference type="EC" id="5.6.2.1" evidence="3"/>
<evidence type="ECO:0000256" key="4">
    <source>
        <dbReference type="ARBA" id="ARBA00022723"/>
    </source>
</evidence>
<evidence type="ECO:0000256" key="11">
    <source>
        <dbReference type="ARBA" id="ARBA00032235"/>
    </source>
</evidence>
<dbReference type="AlphaFoldDB" id="A0A078MCC0"/>
<dbReference type="InterPro" id="IPR006171">
    <property type="entry name" value="TOPRIM_dom"/>
</dbReference>
<dbReference type="PANTHER" id="PTHR11390:SF21">
    <property type="entry name" value="DNA TOPOISOMERASE 3-ALPHA"/>
    <property type="match status" value="1"/>
</dbReference>
<dbReference type="Pfam" id="PF13342">
    <property type="entry name" value="Toprim_Crpt"/>
    <property type="match status" value="1"/>
</dbReference>
<proteinExistence type="inferred from homology"/>
<dbReference type="Gene3D" id="2.70.20.10">
    <property type="entry name" value="Topoisomerase I, domain 3"/>
    <property type="match status" value="1"/>
</dbReference>
<evidence type="ECO:0000256" key="9">
    <source>
        <dbReference type="ARBA" id="ARBA00030003"/>
    </source>
</evidence>
<protein>
    <recommendedName>
        <fullName evidence="3">DNA topoisomerase</fullName>
        <ecNumber evidence="3">5.6.2.1</ecNumber>
    </recommendedName>
    <alternativeName>
        <fullName evidence="12">Omega-protein</fullName>
    </alternativeName>
    <alternativeName>
        <fullName evidence="11">Relaxing enzyme</fullName>
    </alternativeName>
    <alternativeName>
        <fullName evidence="9">Swivelase</fullName>
    </alternativeName>
    <alternativeName>
        <fullName evidence="10">Untwisting enzyme</fullName>
    </alternativeName>
</protein>
<dbReference type="InterPro" id="IPR013825">
    <property type="entry name" value="Topo_IA_cen_sub2"/>
</dbReference>
<evidence type="ECO:0000256" key="6">
    <source>
        <dbReference type="ARBA" id="ARBA00023029"/>
    </source>
</evidence>
<dbReference type="PATRIC" id="fig|1461583.4.peg.2190"/>
<dbReference type="InterPro" id="IPR034144">
    <property type="entry name" value="TOPRIM_TopoIII"/>
</dbReference>
<dbReference type="NCBIfam" id="TIGR01056">
    <property type="entry name" value="topB"/>
    <property type="match status" value="1"/>
</dbReference>
<dbReference type="Pfam" id="PF01751">
    <property type="entry name" value="Toprim"/>
    <property type="match status" value="1"/>
</dbReference>
<keyword evidence="5" id="KW-0460">Magnesium</keyword>
<dbReference type="CDD" id="cd00186">
    <property type="entry name" value="TOP1Ac"/>
    <property type="match status" value="1"/>
</dbReference>
<evidence type="ECO:0000256" key="10">
    <source>
        <dbReference type="ARBA" id="ARBA00031985"/>
    </source>
</evidence>
<dbReference type="InterPro" id="IPR013497">
    <property type="entry name" value="Topo_IA_cen"/>
</dbReference>